<dbReference type="InterPro" id="IPR051843">
    <property type="entry name" value="CPA1_transporter"/>
</dbReference>
<dbReference type="Proteomes" id="UP000580250">
    <property type="component" value="Unassembled WGS sequence"/>
</dbReference>
<dbReference type="InterPro" id="IPR038770">
    <property type="entry name" value="Na+/solute_symporter_sf"/>
</dbReference>
<feature type="transmembrane region" description="Helical" evidence="6">
    <location>
        <begin position="55"/>
        <end position="80"/>
    </location>
</feature>
<feature type="transmembrane region" description="Helical" evidence="6">
    <location>
        <begin position="250"/>
        <end position="271"/>
    </location>
</feature>
<name>A0A6V7U2E3_MELEN</name>
<dbReference type="OrthoDB" id="423807at2759"/>
<sequence length="403" mass="44830">MGISINCWKGILFANFPWLYIRESWGTFLRKTAFLLILLRCGFGLNPKILRKELLFCSSLGLLTTIIEVVSIIIISHFYFNVDISVAILFGFVLASTSPAVTVPTMIELQHKHKGTSKGIPTIVLASALIDNIFCISAFSIAYEIVSSSKEILTKLIFVPIQILVGLLLGGFFGILIRNIPISNFDDKISPKLHFSRTILLCFISTALFFGLEALHLSVSGPIAVLLTAFLAAFGWANDNPKRARPEAKALCLIWDLIFLPLLFSLIGLLFNFSNFTFIIFCNSIIFILIALIIRIFVVFLITNFNQNLNLKEKLFFSSVFIPKATVQAALAPILFDFSNLLAKNNSQFILQTCILSILFTAPTGQLLIKILGEYLLSNDGENKNKRNSMTATVTPTIESKQI</sequence>
<evidence type="ECO:0000256" key="6">
    <source>
        <dbReference type="SAM" id="Phobius"/>
    </source>
</evidence>
<dbReference type="GO" id="GO:0015297">
    <property type="term" value="F:antiporter activity"/>
    <property type="evidence" value="ECO:0007669"/>
    <property type="project" value="InterPro"/>
</dbReference>
<comment type="caution">
    <text evidence="8">The sequence shown here is derived from an EMBL/GenBank/DDBJ whole genome shotgun (WGS) entry which is preliminary data.</text>
</comment>
<evidence type="ECO:0000313" key="9">
    <source>
        <dbReference type="Proteomes" id="UP000580250"/>
    </source>
</evidence>
<protein>
    <recommendedName>
        <fullName evidence="7">Cation/H+ exchanger transmembrane domain-containing protein</fullName>
    </recommendedName>
</protein>
<dbReference type="PANTHER" id="PTHR31102">
    <property type="match status" value="1"/>
</dbReference>
<comment type="subcellular location">
    <subcellularLocation>
        <location evidence="1">Membrane</location>
        <topology evidence="1">Multi-pass membrane protein</topology>
    </subcellularLocation>
</comment>
<dbReference type="AlphaFoldDB" id="A0A6V7U2E3"/>
<dbReference type="GO" id="GO:0016020">
    <property type="term" value="C:membrane"/>
    <property type="evidence" value="ECO:0007669"/>
    <property type="project" value="UniProtKB-SubCell"/>
</dbReference>
<feature type="transmembrane region" description="Helical" evidence="6">
    <location>
        <begin position="86"/>
        <end position="107"/>
    </location>
</feature>
<dbReference type="InterPro" id="IPR006153">
    <property type="entry name" value="Cation/H_exchanger_TM"/>
</dbReference>
<comment type="similarity">
    <text evidence="2">Belongs to the monovalent cation:proton antiporter 1 (CPA1) transporter (TC 2.A.36) family.</text>
</comment>
<evidence type="ECO:0000313" key="8">
    <source>
        <dbReference type="EMBL" id="CAD2141748.1"/>
    </source>
</evidence>
<feature type="domain" description="Cation/H+ exchanger transmembrane" evidence="7">
    <location>
        <begin position="10"/>
        <end position="363"/>
    </location>
</feature>
<dbReference type="Pfam" id="PF00999">
    <property type="entry name" value="Na_H_Exchanger"/>
    <property type="match status" value="1"/>
</dbReference>
<evidence type="ECO:0000256" key="2">
    <source>
        <dbReference type="ARBA" id="ARBA00007367"/>
    </source>
</evidence>
<feature type="transmembrane region" description="Helical" evidence="6">
    <location>
        <begin position="119"/>
        <end position="145"/>
    </location>
</feature>
<evidence type="ECO:0000259" key="7">
    <source>
        <dbReference type="Pfam" id="PF00999"/>
    </source>
</evidence>
<feature type="transmembrane region" description="Helical" evidence="6">
    <location>
        <begin position="198"/>
        <end position="215"/>
    </location>
</feature>
<feature type="transmembrane region" description="Helical" evidence="6">
    <location>
        <begin position="277"/>
        <end position="303"/>
    </location>
</feature>
<organism evidence="8 9">
    <name type="scientific">Meloidogyne enterolobii</name>
    <name type="common">Root-knot nematode worm</name>
    <name type="synonym">Meloidogyne mayaguensis</name>
    <dbReference type="NCBI Taxonomy" id="390850"/>
    <lineage>
        <taxon>Eukaryota</taxon>
        <taxon>Metazoa</taxon>
        <taxon>Ecdysozoa</taxon>
        <taxon>Nematoda</taxon>
        <taxon>Chromadorea</taxon>
        <taxon>Rhabditida</taxon>
        <taxon>Tylenchina</taxon>
        <taxon>Tylenchomorpha</taxon>
        <taxon>Tylenchoidea</taxon>
        <taxon>Meloidogynidae</taxon>
        <taxon>Meloidogyninae</taxon>
        <taxon>Meloidogyne</taxon>
    </lineage>
</organism>
<accession>A0A6V7U2E3</accession>
<keyword evidence="4 6" id="KW-1133">Transmembrane helix</keyword>
<keyword evidence="3 6" id="KW-0812">Transmembrane</keyword>
<feature type="transmembrane region" description="Helical" evidence="6">
    <location>
        <begin position="221"/>
        <end position="238"/>
    </location>
</feature>
<gene>
    <name evidence="8" type="ORF">MENT_LOCUS6990</name>
</gene>
<proteinExistence type="inferred from homology"/>
<dbReference type="Gene3D" id="1.20.1530.20">
    <property type="match status" value="1"/>
</dbReference>
<evidence type="ECO:0000256" key="5">
    <source>
        <dbReference type="ARBA" id="ARBA00023136"/>
    </source>
</evidence>
<keyword evidence="5 6" id="KW-0472">Membrane</keyword>
<dbReference type="PANTHER" id="PTHR31102:SF1">
    <property type="entry name" value="CATION_H+ EXCHANGER DOMAIN-CONTAINING PROTEIN"/>
    <property type="match status" value="1"/>
</dbReference>
<evidence type="ECO:0000256" key="4">
    <source>
        <dbReference type="ARBA" id="ARBA00022989"/>
    </source>
</evidence>
<dbReference type="GO" id="GO:1902600">
    <property type="term" value="P:proton transmembrane transport"/>
    <property type="evidence" value="ECO:0007669"/>
    <property type="project" value="InterPro"/>
</dbReference>
<reference evidence="8 9" key="1">
    <citation type="submission" date="2020-08" db="EMBL/GenBank/DDBJ databases">
        <authorList>
            <person name="Koutsovoulos G."/>
            <person name="Danchin GJ E."/>
        </authorList>
    </citation>
    <scope>NUCLEOTIDE SEQUENCE [LARGE SCALE GENOMIC DNA]</scope>
</reference>
<evidence type="ECO:0000256" key="3">
    <source>
        <dbReference type="ARBA" id="ARBA00022692"/>
    </source>
</evidence>
<feature type="transmembrane region" description="Helical" evidence="6">
    <location>
        <begin position="157"/>
        <end position="177"/>
    </location>
</feature>
<dbReference type="EMBL" id="CAJEWN010000027">
    <property type="protein sequence ID" value="CAD2141748.1"/>
    <property type="molecule type" value="Genomic_DNA"/>
</dbReference>
<evidence type="ECO:0000256" key="1">
    <source>
        <dbReference type="ARBA" id="ARBA00004141"/>
    </source>
</evidence>